<keyword evidence="5" id="KW-0688">Ribosomal frameshifting</keyword>
<dbReference type="GO" id="GO:0075523">
    <property type="term" value="P:viral translational frameshifting"/>
    <property type="evidence" value="ECO:0007669"/>
    <property type="project" value="UniProtKB-KW"/>
</dbReference>
<evidence type="ECO:0000256" key="5">
    <source>
        <dbReference type="ARBA" id="ARBA00022758"/>
    </source>
</evidence>
<reference evidence="7 8" key="1">
    <citation type="journal article" date="2018" name="Sci. Rep.">
        <title>Comparative genomics provides insights into the lifestyle and reveals functional heterogeneity of dark septate endophytic fungi.</title>
        <authorList>
            <person name="Knapp D.G."/>
            <person name="Nemeth J.B."/>
            <person name="Barry K."/>
            <person name="Hainaut M."/>
            <person name="Henrissat B."/>
            <person name="Johnson J."/>
            <person name="Kuo A."/>
            <person name="Lim J.H.P."/>
            <person name="Lipzen A."/>
            <person name="Nolan M."/>
            <person name="Ohm R.A."/>
            <person name="Tamas L."/>
            <person name="Grigoriev I.V."/>
            <person name="Spatafora J.W."/>
            <person name="Nagy L.G."/>
            <person name="Kovacs G.M."/>
        </authorList>
    </citation>
    <scope>NUCLEOTIDE SEQUENCE [LARGE SCALE GENOMIC DNA]</scope>
    <source>
        <strain evidence="7 8">DSE2036</strain>
    </source>
</reference>
<feature type="region of interest" description="Disordered" evidence="6">
    <location>
        <begin position="13"/>
        <end position="53"/>
    </location>
</feature>
<dbReference type="OrthoDB" id="5959761at2759"/>
<dbReference type="GO" id="GO:0008073">
    <property type="term" value="F:ornithine decarboxylase inhibitor activity"/>
    <property type="evidence" value="ECO:0007669"/>
    <property type="project" value="InterPro"/>
</dbReference>
<dbReference type="GO" id="GO:0005737">
    <property type="term" value="C:cytoplasm"/>
    <property type="evidence" value="ECO:0007669"/>
    <property type="project" value="TreeGrafter"/>
</dbReference>
<dbReference type="SUPFAM" id="SSF55729">
    <property type="entry name" value="Acyl-CoA N-acyltransferases (Nat)"/>
    <property type="match status" value="1"/>
</dbReference>
<dbReference type="AlphaFoldDB" id="A0A2V1DWY2"/>
<evidence type="ECO:0000256" key="2">
    <source>
        <dbReference type="ARBA" id="ARBA00008796"/>
    </source>
</evidence>
<comment type="function">
    <text evidence="1">Ornithine decarboxylase (ODC) antizyme protein that negatively regulates ODC activity and intracellular polyamine biosynthesis in response to increased intracellular polyamine levels. Binds to ODC monomers, inhibiting the assembly of the functional ODC homodimer, and targets the monomers for ubiquitin-independent proteolytic destruction by the 26S proteasome.</text>
</comment>
<dbReference type="InterPro" id="IPR016181">
    <property type="entry name" value="Acyl_CoA_acyltransferase"/>
</dbReference>
<comment type="subunit">
    <text evidence="3">Interacts with ODC and thereby sterically blocks ODC homodimerization.</text>
</comment>
<proteinExistence type="inferred from homology"/>
<evidence type="ECO:0000256" key="4">
    <source>
        <dbReference type="ARBA" id="ARBA00017712"/>
    </source>
</evidence>
<dbReference type="PANTHER" id="PTHR10279:SF10">
    <property type="entry name" value="ORNITHINE DECARBOXYLASE ANTIZYME"/>
    <property type="match status" value="1"/>
</dbReference>
<dbReference type="Gene3D" id="3.40.630.60">
    <property type="match status" value="1"/>
</dbReference>
<dbReference type="GO" id="GO:0005634">
    <property type="term" value="C:nucleus"/>
    <property type="evidence" value="ECO:0007669"/>
    <property type="project" value="TreeGrafter"/>
</dbReference>
<accession>A0A2V1DWY2</accession>
<gene>
    <name evidence="7" type="ORF">DM02DRAFT_613465</name>
</gene>
<protein>
    <recommendedName>
        <fullName evidence="4">Ornithine decarboxylase antizyme</fullName>
    </recommendedName>
</protein>
<dbReference type="Pfam" id="PF02100">
    <property type="entry name" value="ODC_AZ"/>
    <property type="match status" value="1"/>
</dbReference>
<name>A0A2V1DWY2_9PLEO</name>
<dbReference type="PANTHER" id="PTHR10279">
    <property type="entry name" value="ORNITHINE DECARBOXYLASE ANTIZYME"/>
    <property type="match status" value="1"/>
</dbReference>
<dbReference type="InterPro" id="IPR038581">
    <property type="entry name" value="ODC_AZ_sf"/>
</dbReference>
<dbReference type="EMBL" id="KZ805353">
    <property type="protein sequence ID" value="PVI01765.1"/>
    <property type="molecule type" value="Genomic_DNA"/>
</dbReference>
<evidence type="ECO:0000256" key="3">
    <source>
        <dbReference type="ARBA" id="ARBA00011486"/>
    </source>
</evidence>
<evidence type="ECO:0000313" key="7">
    <source>
        <dbReference type="EMBL" id="PVI01765.1"/>
    </source>
</evidence>
<evidence type="ECO:0000256" key="1">
    <source>
        <dbReference type="ARBA" id="ARBA00002307"/>
    </source>
</evidence>
<comment type="similarity">
    <text evidence="2">Belongs to the ODC antizyme family.</text>
</comment>
<evidence type="ECO:0000313" key="8">
    <source>
        <dbReference type="Proteomes" id="UP000244855"/>
    </source>
</evidence>
<evidence type="ECO:0000256" key="6">
    <source>
        <dbReference type="SAM" id="MobiDB-lite"/>
    </source>
</evidence>
<dbReference type="STRING" id="97972.A0A2V1DWY2"/>
<keyword evidence="8" id="KW-1185">Reference proteome</keyword>
<dbReference type="GO" id="GO:0045732">
    <property type="term" value="P:positive regulation of protein catabolic process"/>
    <property type="evidence" value="ECO:0007669"/>
    <property type="project" value="TreeGrafter"/>
</dbReference>
<dbReference type="InterPro" id="IPR002993">
    <property type="entry name" value="ODC_AZ"/>
</dbReference>
<dbReference type="Proteomes" id="UP000244855">
    <property type="component" value="Unassembled WGS sequence"/>
</dbReference>
<sequence length="256" mass="28374">MSFSVFCICDDSQKDQNTDSSQGVPSPPPSPPLAARHATSPVKTTSGGRARRGGAAYTIKEECERLFCETLGSVFLGEGNLDRQDSLVMGVQNIAVSSHQSAAAANNDYGVDVRYVDRIMDSPPAMAVRDMDRVGKPGASGLITEWIEMWDYVGGIRFRGFVVEKDGERTMFVFFDQKVIHEKIKAGLMALLELCDVPYFSCPRLILSIDRETEKSDMDTLVKDLGWIGFQLTTLNGFSEDVDLISDKWLFMDMET</sequence>
<organism evidence="7 8">
    <name type="scientific">Periconia macrospinosa</name>
    <dbReference type="NCBI Taxonomy" id="97972"/>
    <lineage>
        <taxon>Eukaryota</taxon>
        <taxon>Fungi</taxon>
        <taxon>Dikarya</taxon>
        <taxon>Ascomycota</taxon>
        <taxon>Pezizomycotina</taxon>
        <taxon>Dothideomycetes</taxon>
        <taxon>Pleosporomycetidae</taxon>
        <taxon>Pleosporales</taxon>
        <taxon>Massarineae</taxon>
        <taxon>Periconiaceae</taxon>
        <taxon>Periconia</taxon>
    </lineage>
</organism>